<evidence type="ECO:0000256" key="2">
    <source>
        <dbReference type="SAM" id="SignalP"/>
    </source>
</evidence>
<organism evidence="3 4">
    <name type="scientific">Chitinophaga chungangae</name>
    <dbReference type="NCBI Taxonomy" id="2821488"/>
    <lineage>
        <taxon>Bacteria</taxon>
        <taxon>Pseudomonadati</taxon>
        <taxon>Bacteroidota</taxon>
        <taxon>Chitinophagia</taxon>
        <taxon>Chitinophagales</taxon>
        <taxon>Chitinophagaceae</taxon>
        <taxon>Chitinophaga</taxon>
    </lineage>
</organism>
<feature type="chain" id="PRO_5046268110" evidence="2">
    <location>
        <begin position="26"/>
        <end position="161"/>
    </location>
</feature>
<sequence length="161" mass="17909">MEILKRYSVLLLLLACSCMTQKKWAEGCAERFPVKASTVYVQGATRYDTTYLPGDTLVFSDTVTVDCDTVKGVITKYINQVRPCPPVQIRTVSQVDTVVTTVENRAALAAEQLRSHSIQVKLDRQVKISRFFTVSTIALSAIGFVFLYAGGKLSFITKLFK</sequence>
<proteinExistence type="predicted"/>
<keyword evidence="4" id="KW-1185">Reference proteome</keyword>
<dbReference type="PROSITE" id="PS51257">
    <property type="entry name" value="PROKAR_LIPOPROTEIN"/>
    <property type="match status" value="1"/>
</dbReference>
<feature type="transmembrane region" description="Helical" evidence="1">
    <location>
        <begin position="131"/>
        <end position="151"/>
    </location>
</feature>
<keyword evidence="1" id="KW-0812">Transmembrane</keyword>
<protein>
    <submittedName>
        <fullName evidence="3">Uncharacterized protein</fullName>
    </submittedName>
</protein>
<dbReference type="EMBL" id="JAGHKP010000001">
    <property type="protein sequence ID" value="MBO9151937.1"/>
    <property type="molecule type" value="Genomic_DNA"/>
</dbReference>
<evidence type="ECO:0000256" key="1">
    <source>
        <dbReference type="SAM" id="Phobius"/>
    </source>
</evidence>
<accession>A0ABS3YB79</accession>
<evidence type="ECO:0000313" key="4">
    <source>
        <dbReference type="Proteomes" id="UP000679126"/>
    </source>
</evidence>
<comment type="caution">
    <text evidence="3">The sequence shown here is derived from an EMBL/GenBank/DDBJ whole genome shotgun (WGS) entry which is preliminary data.</text>
</comment>
<keyword evidence="1" id="KW-0472">Membrane</keyword>
<dbReference type="RefSeq" id="WP_209144608.1">
    <property type="nucleotide sequence ID" value="NZ_JAGHKP010000001.1"/>
</dbReference>
<name>A0ABS3YB79_9BACT</name>
<reference evidence="4" key="1">
    <citation type="submission" date="2021-03" db="EMBL/GenBank/DDBJ databases">
        <title>Assistant Professor.</title>
        <authorList>
            <person name="Huq M.A."/>
        </authorList>
    </citation>
    <scope>NUCLEOTIDE SEQUENCE [LARGE SCALE GENOMIC DNA]</scope>
    <source>
        <strain evidence="4">MAH-28</strain>
    </source>
</reference>
<evidence type="ECO:0000313" key="3">
    <source>
        <dbReference type="EMBL" id="MBO9151937.1"/>
    </source>
</evidence>
<dbReference type="Proteomes" id="UP000679126">
    <property type="component" value="Unassembled WGS sequence"/>
</dbReference>
<gene>
    <name evidence="3" type="ORF">J7I43_06940</name>
</gene>
<keyword evidence="2" id="KW-0732">Signal</keyword>
<feature type="signal peptide" evidence="2">
    <location>
        <begin position="1"/>
        <end position="25"/>
    </location>
</feature>
<keyword evidence="1" id="KW-1133">Transmembrane helix</keyword>